<keyword evidence="1" id="KW-0472">Membrane</keyword>
<organism evidence="2 3">
    <name type="scientific">Caenorhabditis bovis</name>
    <dbReference type="NCBI Taxonomy" id="2654633"/>
    <lineage>
        <taxon>Eukaryota</taxon>
        <taxon>Metazoa</taxon>
        <taxon>Ecdysozoa</taxon>
        <taxon>Nematoda</taxon>
        <taxon>Chromadorea</taxon>
        <taxon>Rhabditida</taxon>
        <taxon>Rhabditina</taxon>
        <taxon>Rhabditomorpha</taxon>
        <taxon>Rhabditoidea</taxon>
        <taxon>Rhabditidae</taxon>
        <taxon>Peloderinae</taxon>
        <taxon>Caenorhabditis</taxon>
    </lineage>
</organism>
<name>A0A8S1EPV3_9PELO</name>
<dbReference type="OrthoDB" id="68581at2759"/>
<feature type="transmembrane region" description="Helical" evidence="1">
    <location>
        <begin position="279"/>
        <end position="301"/>
    </location>
</feature>
<keyword evidence="1" id="KW-0812">Transmembrane</keyword>
<dbReference type="InterPro" id="IPR039545">
    <property type="entry name" value="PGAP2"/>
</dbReference>
<dbReference type="GO" id="GO:0005789">
    <property type="term" value="C:endoplasmic reticulum membrane"/>
    <property type="evidence" value="ECO:0007669"/>
    <property type="project" value="TreeGrafter"/>
</dbReference>
<evidence type="ECO:0000313" key="3">
    <source>
        <dbReference type="Proteomes" id="UP000494206"/>
    </source>
</evidence>
<dbReference type="EMBL" id="CADEPM010000003">
    <property type="protein sequence ID" value="CAB3403425.1"/>
    <property type="molecule type" value="Genomic_DNA"/>
</dbReference>
<dbReference type="AlphaFoldDB" id="A0A8S1EPV3"/>
<comment type="caution">
    <text evidence="2">The sequence shown here is derived from an EMBL/GenBank/DDBJ whole genome shotgun (WGS) entry which is preliminary data.</text>
</comment>
<dbReference type="GO" id="GO:0006506">
    <property type="term" value="P:GPI anchor biosynthetic process"/>
    <property type="evidence" value="ECO:0007669"/>
    <property type="project" value="TreeGrafter"/>
</dbReference>
<feature type="transmembrane region" description="Helical" evidence="1">
    <location>
        <begin position="178"/>
        <end position="196"/>
    </location>
</feature>
<feature type="transmembrane region" description="Helical" evidence="1">
    <location>
        <begin position="58"/>
        <end position="78"/>
    </location>
</feature>
<keyword evidence="1" id="KW-1133">Transmembrane helix</keyword>
<feature type="transmembrane region" description="Helical" evidence="1">
    <location>
        <begin position="208"/>
        <end position="229"/>
    </location>
</feature>
<reference evidence="2 3" key="1">
    <citation type="submission" date="2020-04" db="EMBL/GenBank/DDBJ databases">
        <authorList>
            <person name="Laetsch R D."/>
            <person name="Stevens L."/>
            <person name="Kumar S."/>
            <person name="Blaxter L. M."/>
        </authorList>
    </citation>
    <scope>NUCLEOTIDE SEQUENCE [LARGE SCALE GENOMIC DNA]</scope>
</reference>
<gene>
    <name evidence="2" type="ORF">CBOVIS_LOCUS5899</name>
</gene>
<evidence type="ECO:0000256" key="1">
    <source>
        <dbReference type="SAM" id="Phobius"/>
    </source>
</evidence>
<proteinExistence type="predicted"/>
<dbReference type="Proteomes" id="UP000494206">
    <property type="component" value="Unassembled WGS sequence"/>
</dbReference>
<protein>
    <submittedName>
        <fullName evidence="2">Uncharacterized protein</fullName>
    </submittedName>
</protein>
<dbReference type="PANTHER" id="PTHR12892">
    <property type="entry name" value="FGF RECEPTOR ACTIVATING PROTEIN 1"/>
    <property type="match status" value="1"/>
</dbReference>
<feature type="transmembrane region" description="Helical" evidence="1">
    <location>
        <begin position="134"/>
        <end position="157"/>
    </location>
</feature>
<sequence length="347" mass="39378">MAVIASTSDDYYANYAFNSHDRRERQIRVPTNGQENRRLKYGHAEDDNTDIAYLNFPVLVPSLFFTSISFGCFILAVISSLHTDYVPSEIELVRGFIVKYGSSRFRCNSTITIPVDGLPSILNLFELNVAGNVLFRYSTCVPIVIRIFHAITVRNLIRYEYGSQYSSVHKVLADAMPLFTGLEAIALALFSIITVHDDFPEFNRFFKIVFAMGSVVNMLSTTVVIFAFSTSRDETLDTVAISLKLVCAAIYCYLTPQYVQYHQASISFPICHSYLPQMFALMEYAIIVAYAVFHVSILIDLRRVSFICYPRSASGECEPLDPANFAKGAKYEHCRAFEYNQRRIMNL</sequence>
<dbReference type="GO" id="GO:0000139">
    <property type="term" value="C:Golgi membrane"/>
    <property type="evidence" value="ECO:0007669"/>
    <property type="project" value="InterPro"/>
</dbReference>
<accession>A0A8S1EPV3</accession>
<dbReference type="PANTHER" id="PTHR12892:SF8">
    <property type="entry name" value="PROTEIN CBG16685"/>
    <property type="match status" value="1"/>
</dbReference>
<keyword evidence="3" id="KW-1185">Reference proteome</keyword>
<feature type="transmembrane region" description="Helical" evidence="1">
    <location>
        <begin position="241"/>
        <end position="259"/>
    </location>
</feature>
<evidence type="ECO:0000313" key="2">
    <source>
        <dbReference type="EMBL" id="CAB3403425.1"/>
    </source>
</evidence>